<sequence>MINTYSPDIERSTPTPKKKDDCDVNISITLRERLLIFIIILLSLFILFGLLHKYRKRRKNVLLNQQKDTELNTNENRRENQQEEERIEGVYNEIDESAMNTLTSRNLFRHSYFEITDSLGSTSHTKGSSTPSSTSLERLSSQYQSLRQTSHRNQSNSGEERTNDLQREVGSDYSDGYLRPRSIAPPQSMEIVFGRQGTSLSKLDKVTGIQNDEYMTKESTYDVTGRSMSYNTLILKDVKSPTTEIGVVDNPIYNETVNRYPKDAIRFSQRKTI</sequence>
<organism evidence="3 4">
    <name type="scientific">Mytilus coruscus</name>
    <name type="common">Sea mussel</name>
    <dbReference type="NCBI Taxonomy" id="42192"/>
    <lineage>
        <taxon>Eukaryota</taxon>
        <taxon>Metazoa</taxon>
        <taxon>Spiralia</taxon>
        <taxon>Lophotrochozoa</taxon>
        <taxon>Mollusca</taxon>
        <taxon>Bivalvia</taxon>
        <taxon>Autobranchia</taxon>
        <taxon>Pteriomorphia</taxon>
        <taxon>Mytilida</taxon>
        <taxon>Mytiloidea</taxon>
        <taxon>Mytilidae</taxon>
        <taxon>Mytilinae</taxon>
        <taxon>Mytilus</taxon>
    </lineage>
</organism>
<evidence type="ECO:0000313" key="4">
    <source>
        <dbReference type="Proteomes" id="UP000507470"/>
    </source>
</evidence>
<feature type="region of interest" description="Disordered" evidence="1">
    <location>
        <begin position="119"/>
        <end position="182"/>
    </location>
</feature>
<dbReference type="OrthoDB" id="6190455at2759"/>
<feature type="compositionally biased region" description="Basic and acidic residues" evidence="1">
    <location>
        <begin position="158"/>
        <end position="170"/>
    </location>
</feature>
<evidence type="ECO:0000256" key="2">
    <source>
        <dbReference type="SAM" id="Phobius"/>
    </source>
</evidence>
<reference evidence="3 4" key="1">
    <citation type="submission" date="2020-06" db="EMBL/GenBank/DDBJ databases">
        <authorList>
            <person name="Li R."/>
            <person name="Bekaert M."/>
        </authorList>
    </citation>
    <scope>NUCLEOTIDE SEQUENCE [LARGE SCALE GENOMIC DNA]</scope>
    <source>
        <strain evidence="4">wild</strain>
    </source>
</reference>
<evidence type="ECO:0000313" key="3">
    <source>
        <dbReference type="EMBL" id="CAC5390437.1"/>
    </source>
</evidence>
<keyword evidence="2" id="KW-0472">Membrane</keyword>
<keyword evidence="2" id="KW-1133">Transmembrane helix</keyword>
<keyword evidence="2" id="KW-0812">Transmembrane</keyword>
<keyword evidence="4" id="KW-1185">Reference proteome</keyword>
<accession>A0A6J8C6Z7</accession>
<feature type="region of interest" description="Disordered" evidence="1">
    <location>
        <begin position="1"/>
        <end position="20"/>
    </location>
</feature>
<feature type="compositionally biased region" description="Polar residues" evidence="1">
    <location>
        <begin position="119"/>
        <end position="157"/>
    </location>
</feature>
<feature type="transmembrane region" description="Helical" evidence="2">
    <location>
        <begin position="34"/>
        <end position="51"/>
    </location>
</feature>
<gene>
    <name evidence="3" type="ORF">MCOR_25534</name>
</gene>
<dbReference type="Proteomes" id="UP000507470">
    <property type="component" value="Unassembled WGS sequence"/>
</dbReference>
<dbReference type="EMBL" id="CACVKT020004526">
    <property type="protein sequence ID" value="CAC5390437.1"/>
    <property type="molecule type" value="Genomic_DNA"/>
</dbReference>
<name>A0A6J8C6Z7_MYTCO</name>
<evidence type="ECO:0000256" key="1">
    <source>
        <dbReference type="SAM" id="MobiDB-lite"/>
    </source>
</evidence>
<protein>
    <submittedName>
        <fullName evidence="3">Uncharacterized protein</fullName>
    </submittedName>
</protein>
<dbReference type="AlphaFoldDB" id="A0A6J8C6Z7"/>
<proteinExistence type="predicted"/>